<evidence type="ECO:0000313" key="2">
    <source>
        <dbReference type="Proteomes" id="UP001501729"/>
    </source>
</evidence>
<dbReference type="EMBL" id="BAABKX010000009">
    <property type="protein sequence ID" value="GAA5051611.1"/>
    <property type="molecule type" value="Genomic_DNA"/>
</dbReference>
<gene>
    <name evidence="1" type="ORF">GCM10025751_26890</name>
</gene>
<keyword evidence="2" id="KW-1185">Reference proteome</keyword>
<dbReference type="Proteomes" id="UP001501729">
    <property type="component" value="Unassembled WGS sequence"/>
</dbReference>
<protein>
    <submittedName>
        <fullName evidence="1">Uncharacterized protein</fullName>
    </submittedName>
</protein>
<proteinExistence type="predicted"/>
<dbReference type="AlphaFoldDB" id="A0AAV3UIB9"/>
<reference evidence="1 2" key="1">
    <citation type="journal article" date="2019" name="Int. J. Syst. Evol. Microbiol.">
        <title>The Global Catalogue of Microorganisms (GCM) 10K type strain sequencing project: providing services to taxonomists for standard genome sequencing and annotation.</title>
        <authorList>
            <consortium name="The Broad Institute Genomics Platform"/>
            <consortium name="The Broad Institute Genome Sequencing Center for Infectious Disease"/>
            <person name="Wu L."/>
            <person name="Ma J."/>
        </authorList>
    </citation>
    <scope>NUCLEOTIDE SEQUENCE [LARGE SCALE GENOMIC DNA]</scope>
    <source>
        <strain evidence="1 2">JCM 17504</strain>
    </source>
</reference>
<evidence type="ECO:0000313" key="1">
    <source>
        <dbReference type="EMBL" id="GAA5051611.1"/>
    </source>
</evidence>
<organism evidence="1 2">
    <name type="scientific">Haladaptatus pallidirubidus</name>
    <dbReference type="NCBI Taxonomy" id="1008152"/>
    <lineage>
        <taxon>Archaea</taxon>
        <taxon>Methanobacteriati</taxon>
        <taxon>Methanobacteriota</taxon>
        <taxon>Stenosarchaea group</taxon>
        <taxon>Halobacteria</taxon>
        <taxon>Halobacteriales</taxon>
        <taxon>Haladaptataceae</taxon>
        <taxon>Haladaptatus</taxon>
    </lineage>
</organism>
<accession>A0AAV3UIB9</accession>
<comment type="caution">
    <text evidence="1">The sequence shown here is derived from an EMBL/GenBank/DDBJ whole genome shotgun (WGS) entry which is preliminary data.</text>
</comment>
<sequence length="66" mass="7400">MVSFVVSVTTGVTTQRENINGETCFEPTALVEEDWYVETLETASSVGGDREKWNRITSTLHLAKKH</sequence>
<name>A0AAV3UIB9_9EURY</name>